<protein>
    <submittedName>
        <fullName evidence="1">Uncharacterized protein</fullName>
    </submittedName>
</protein>
<feature type="non-terminal residue" evidence="1">
    <location>
        <position position="49"/>
    </location>
</feature>
<feature type="non-terminal residue" evidence="1">
    <location>
        <position position="1"/>
    </location>
</feature>
<gene>
    <name evidence="1" type="ORF">DBR06_SOUSAS21310024</name>
</gene>
<name>A0A484GHZ2_SOUCH</name>
<dbReference type="EMBL" id="QWLN02007483">
    <property type="protein sequence ID" value="TEA35397.1"/>
    <property type="molecule type" value="Genomic_DNA"/>
</dbReference>
<proteinExistence type="predicted"/>
<dbReference type="AlphaFoldDB" id="A0A484GHZ2"/>
<accession>A0A484GHZ2</accession>
<evidence type="ECO:0000313" key="2">
    <source>
        <dbReference type="Proteomes" id="UP000295264"/>
    </source>
</evidence>
<evidence type="ECO:0000313" key="1">
    <source>
        <dbReference type="EMBL" id="TEA35397.1"/>
    </source>
</evidence>
<comment type="caution">
    <text evidence="1">The sequence shown here is derived from an EMBL/GenBank/DDBJ whole genome shotgun (WGS) entry which is preliminary data.</text>
</comment>
<sequence length="49" mass="5660">KSFPTFLTFIELLSSMDSLMFTQRRTVEEDFPADTTLVTLTHCVDSQLF</sequence>
<keyword evidence="2" id="KW-1185">Reference proteome</keyword>
<dbReference type="Proteomes" id="UP000295264">
    <property type="component" value="Unassembled WGS sequence"/>
</dbReference>
<reference evidence="1 2" key="1">
    <citation type="journal article" date="2018" name="Genomics">
        <title>Molecular footprints of inshore aquatic adaptation in Indo-Pacific humpback dolphin (Sousa chinensis).</title>
        <authorList>
            <person name="Ming Y."/>
            <person name="Jian J."/>
            <person name="Yu F."/>
            <person name="Yu X."/>
            <person name="Wang J."/>
            <person name="Liu W."/>
        </authorList>
    </citation>
    <scope>NUCLEOTIDE SEQUENCE [LARGE SCALE GENOMIC DNA]</scope>
    <source>
        <strain evidence="1">MY-2018</strain>
        <tissue evidence="1">Skin</tissue>
    </source>
</reference>
<organism evidence="1 2">
    <name type="scientific">Sousa chinensis</name>
    <name type="common">Indo-pacific humpbacked dolphin</name>
    <name type="synonym">Steno chinensis</name>
    <dbReference type="NCBI Taxonomy" id="103600"/>
    <lineage>
        <taxon>Eukaryota</taxon>
        <taxon>Metazoa</taxon>
        <taxon>Chordata</taxon>
        <taxon>Craniata</taxon>
        <taxon>Vertebrata</taxon>
        <taxon>Euteleostomi</taxon>
        <taxon>Mammalia</taxon>
        <taxon>Eutheria</taxon>
        <taxon>Laurasiatheria</taxon>
        <taxon>Artiodactyla</taxon>
        <taxon>Whippomorpha</taxon>
        <taxon>Cetacea</taxon>
        <taxon>Odontoceti</taxon>
        <taxon>Delphinidae</taxon>
        <taxon>Sousa</taxon>
    </lineage>
</organism>